<feature type="signal peptide" evidence="7">
    <location>
        <begin position="1"/>
        <end position="18"/>
    </location>
</feature>
<comment type="caution">
    <text evidence="9">The sequence shown here is derived from an EMBL/GenBank/DDBJ whole genome shotgun (WGS) entry which is preliminary data.</text>
</comment>
<feature type="active site" description="Charge relay system" evidence="5">
    <location>
        <position position="191"/>
    </location>
</feature>
<reference evidence="9" key="1">
    <citation type="submission" date="2021-10" db="EMBL/GenBank/DDBJ databases">
        <title>Tropical sea cucumber genome reveals ecological adaptation and Cuvierian tubules defense mechanism.</title>
        <authorList>
            <person name="Chen T."/>
        </authorList>
    </citation>
    <scope>NUCLEOTIDE SEQUENCE</scope>
    <source>
        <strain evidence="9">Nanhai2018</strain>
        <tissue evidence="9">Muscle</tissue>
    </source>
</reference>
<feature type="active site" description="Charge relay system" evidence="5">
    <location>
        <position position="347"/>
    </location>
</feature>
<feature type="active site" description="Charge relay system" evidence="5">
    <location>
        <position position="159"/>
    </location>
</feature>
<organism evidence="9 10">
    <name type="scientific">Holothuria leucospilota</name>
    <name type="common">Black long sea cucumber</name>
    <name type="synonym">Mertensiothuria leucospilota</name>
    <dbReference type="NCBI Taxonomy" id="206669"/>
    <lineage>
        <taxon>Eukaryota</taxon>
        <taxon>Metazoa</taxon>
        <taxon>Echinodermata</taxon>
        <taxon>Eleutherozoa</taxon>
        <taxon>Echinozoa</taxon>
        <taxon>Holothuroidea</taxon>
        <taxon>Aspidochirotacea</taxon>
        <taxon>Aspidochirotida</taxon>
        <taxon>Holothuriidae</taxon>
        <taxon>Holothuria</taxon>
    </lineage>
</organism>
<keyword evidence="7" id="KW-0732">Signal</keyword>
<dbReference type="InterPro" id="IPR023827">
    <property type="entry name" value="Peptidase_S8_Asp-AS"/>
</dbReference>
<dbReference type="FunFam" id="3.40.50.200:FF:000016">
    <property type="entry name" value="Proprotein convertase subtilisin/kexin type 9"/>
    <property type="match status" value="1"/>
</dbReference>
<evidence type="ECO:0000256" key="6">
    <source>
        <dbReference type="RuleBase" id="RU003355"/>
    </source>
</evidence>
<keyword evidence="4 5" id="KW-0720">Serine protease</keyword>
<feature type="domain" description="Peptidase S8/S53" evidence="8">
    <location>
        <begin position="150"/>
        <end position="381"/>
    </location>
</feature>
<evidence type="ECO:0000256" key="2">
    <source>
        <dbReference type="ARBA" id="ARBA00022670"/>
    </source>
</evidence>
<dbReference type="InterPro" id="IPR036852">
    <property type="entry name" value="Peptidase_S8/S53_dom_sf"/>
</dbReference>
<gene>
    <name evidence="9" type="ORF">HOLleu_33899</name>
</gene>
<comment type="similarity">
    <text evidence="1 5 6">Belongs to the peptidase S8 family.</text>
</comment>
<evidence type="ECO:0000313" key="9">
    <source>
        <dbReference type="EMBL" id="KAJ8026141.1"/>
    </source>
</evidence>
<dbReference type="PANTHER" id="PTHR43806:SF11">
    <property type="entry name" value="CEREVISIN-RELATED"/>
    <property type="match status" value="1"/>
</dbReference>
<keyword evidence="3 5" id="KW-0378">Hydrolase</keyword>
<sequence>MTATSLLLVLLLFAAVSSKPLVRPNQLRNGSDRSFIVKFKDDSDVDLSCGAMTRHFRDFKMNTKVRHSFKRVFRGASLDNVSPSTMQWLMTQDYIESIEEVTYFRTALSVGPEPDPITMVDGNYLNWGLDRITEVTYTSGDYEYNPSGTGKNTNIFIVDTGVRLTHLEFSGRADFMNVNNDPMESNDCEGHGTQTSGVAVGTWRGTATQAYIVSVKVLGCDGVGTSDSVLSGLEAILTAQPEGNAVVSMSITSDSPSESVHEAIANLVDAGFVVVAAAGNLGDDACFYYPAAYPEVVVITVGAINAKGKLASFSNFGPCVDIYAPGANIYTATNEGDDQIKSLKGTSFAAPFVSGAAAILLEQSVLPKDIKTTIIQTATTSVSIGNLPAGSHNRILHIDSKET</sequence>
<dbReference type="GO" id="GO:0006508">
    <property type="term" value="P:proteolysis"/>
    <property type="evidence" value="ECO:0007669"/>
    <property type="project" value="UniProtKB-KW"/>
</dbReference>
<dbReference type="InterPro" id="IPR023828">
    <property type="entry name" value="Peptidase_S8_Ser-AS"/>
</dbReference>
<dbReference type="PROSITE" id="PS00138">
    <property type="entry name" value="SUBTILASE_SER"/>
    <property type="match status" value="1"/>
</dbReference>
<evidence type="ECO:0000256" key="1">
    <source>
        <dbReference type="ARBA" id="ARBA00011073"/>
    </source>
</evidence>
<evidence type="ECO:0000313" key="10">
    <source>
        <dbReference type="Proteomes" id="UP001152320"/>
    </source>
</evidence>
<dbReference type="InterPro" id="IPR050131">
    <property type="entry name" value="Peptidase_S8_subtilisin-like"/>
</dbReference>
<dbReference type="InterPro" id="IPR015500">
    <property type="entry name" value="Peptidase_S8_subtilisin-rel"/>
</dbReference>
<dbReference type="OrthoDB" id="206201at2759"/>
<dbReference type="CDD" id="cd04077">
    <property type="entry name" value="Peptidases_S8_PCSK9_ProteinaseK_like"/>
    <property type="match status" value="1"/>
</dbReference>
<evidence type="ECO:0000256" key="5">
    <source>
        <dbReference type="PROSITE-ProRule" id="PRU01240"/>
    </source>
</evidence>
<dbReference type="GO" id="GO:0005615">
    <property type="term" value="C:extracellular space"/>
    <property type="evidence" value="ECO:0007669"/>
    <property type="project" value="TreeGrafter"/>
</dbReference>
<dbReference type="PANTHER" id="PTHR43806">
    <property type="entry name" value="PEPTIDASE S8"/>
    <property type="match status" value="1"/>
</dbReference>
<evidence type="ECO:0000259" key="8">
    <source>
        <dbReference type="Pfam" id="PF00082"/>
    </source>
</evidence>
<dbReference type="PRINTS" id="PR00723">
    <property type="entry name" value="SUBTILISIN"/>
</dbReference>
<keyword evidence="2 5" id="KW-0645">Protease</keyword>
<dbReference type="PROSITE" id="PS00136">
    <property type="entry name" value="SUBTILASE_ASP"/>
    <property type="match status" value="1"/>
</dbReference>
<dbReference type="PROSITE" id="PS51892">
    <property type="entry name" value="SUBTILASE"/>
    <property type="match status" value="1"/>
</dbReference>
<dbReference type="InterPro" id="IPR000209">
    <property type="entry name" value="Peptidase_S8/S53_dom"/>
</dbReference>
<name>A0A9Q0YQZ4_HOLLE</name>
<dbReference type="Gene3D" id="3.40.50.200">
    <property type="entry name" value="Peptidase S8/S53 domain"/>
    <property type="match status" value="1"/>
</dbReference>
<evidence type="ECO:0000256" key="7">
    <source>
        <dbReference type="SAM" id="SignalP"/>
    </source>
</evidence>
<dbReference type="Proteomes" id="UP001152320">
    <property type="component" value="Chromosome 17"/>
</dbReference>
<protein>
    <submittedName>
        <fullName evidence="9">Subtilisin-like protease 1</fullName>
    </submittedName>
</protein>
<dbReference type="InterPro" id="IPR034193">
    <property type="entry name" value="PCSK9_ProteinaseK-like"/>
</dbReference>
<dbReference type="EMBL" id="JAIZAY010000017">
    <property type="protein sequence ID" value="KAJ8026141.1"/>
    <property type="molecule type" value="Genomic_DNA"/>
</dbReference>
<dbReference type="GO" id="GO:0004252">
    <property type="term" value="F:serine-type endopeptidase activity"/>
    <property type="evidence" value="ECO:0007669"/>
    <property type="project" value="UniProtKB-UniRule"/>
</dbReference>
<proteinExistence type="inferred from homology"/>
<evidence type="ECO:0000256" key="3">
    <source>
        <dbReference type="ARBA" id="ARBA00022801"/>
    </source>
</evidence>
<evidence type="ECO:0000256" key="4">
    <source>
        <dbReference type="ARBA" id="ARBA00022825"/>
    </source>
</evidence>
<feature type="chain" id="PRO_5040214243" evidence="7">
    <location>
        <begin position="19"/>
        <end position="403"/>
    </location>
</feature>
<accession>A0A9Q0YQZ4</accession>
<dbReference type="SUPFAM" id="SSF52743">
    <property type="entry name" value="Subtilisin-like"/>
    <property type="match status" value="1"/>
</dbReference>
<dbReference type="Pfam" id="PF00082">
    <property type="entry name" value="Peptidase_S8"/>
    <property type="match status" value="1"/>
</dbReference>
<keyword evidence="10" id="KW-1185">Reference proteome</keyword>
<dbReference type="AlphaFoldDB" id="A0A9Q0YQZ4"/>